<dbReference type="GO" id="GO:0006886">
    <property type="term" value="P:intracellular protein transport"/>
    <property type="evidence" value="ECO:0007669"/>
    <property type="project" value="InterPro"/>
</dbReference>
<dbReference type="GO" id="GO:0043130">
    <property type="term" value="F:ubiquitin binding"/>
    <property type="evidence" value="ECO:0007669"/>
    <property type="project" value="InterPro"/>
</dbReference>
<evidence type="ECO:0000256" key="10">
    <source>
        <dbReference type="SAM" id="Coils"/>
    </source>
</evidence>
<dbReference type="InterPro" id="IPR027422">
    <property type="entry name" value="GGA1-3"/>
</dbReference>
<evidence type="ECO:0000256" key="6">
    <source>
        <dbReference type="ARBA" id="ARBA00022843"/>
    </source>
</evidence>
<dbReference type="Gene3D" id="1.20.5.170">
    <property type="match status" value="1"/>
</dbReference>
<evidence type="ECO:0000259" key="13">
    <source>
        <dbReference type="PROSITE" id="PS50909"/>
    </source>
</evidence>
<protein>
    <recommendedName>
        <fullName evidence="16">ADP-ribosylation factor-binding protein GGA1</fullName>
    </recommendedName>
</protein>
<dbReference type="InterPro" id="IPR008153">
    <property type="entry name" value="GAE_dom"/>
</dbReference>
<keyword evidence="5" id="KW-0967">Endosome</keyword>
<keyword evidence="4" id="KW-0813">Transport</keyword>
<dbReference type="GO" id="GO:0031901">
    <property type="term" value="C:early endosome membrane"/>
    <property type="evidence" value="ECO:0007669"/>
    <property type="project" value="UniProtKB-SubCell"/>
</dbReference>
<dbReference type="InterPro" id="IPR002014">
    <property type="entry name" value="VHS_dom"/>
</dbReference>
<keyword evidence="10" id="KW-0175">Coiled coil</keyword>
<dbReference type="GO" id="GO:0035091">
    <property type="term" value="F:phosphatidylinositol binding"/>
    <property type="evidence" value="ECO:0007669"/>
    <property type="project" value="InterPro"/>
</dbReference>
<dbReference type="Pfam" id="PF02883">
    <property type="entry name" value="Alpha_adaptinC2"/>
    <property type="match status" value="1"/>
</dbReference>
<feature type="domain" description="VHS" evidence="11">
    <location>
        <begin position="16"/>
        <end position="146"/>
    </location>
</feature>
<dbReference type="AlphaFoldDB" id="A0AAW1VJJ4"/>
<keyword evidence="7" id="KW-0653">Protein transport</keyword>
<keyword evidence="6" id="KW-0832">Ubl conjugation</keyword>
<dbReference type="SUPFAM" id="SSF48464">
    <property type="entry name" value="ENTH/VHS domain"/>
    <property type="match status" value="1"/>
</dbReference>
<evidence type="ECO:0000256" key="3">
    <source>
        <dbReference type="ARBA" id="ARBA00008099"/>
    </source>
</evidence>
<proteinExistence type="inferred from homology"/>
<dbReference type="Pfam" id="PF03127">
    <property type="entry name" value="GAT"/>
    <property type="match status" value="1"/>
</dbReference>
<dbReference type="Gene3D" id="1.25.40.90">
    <property type="match status" value="1"/>
</dbReference>
<organism evidence="14 15">
    <name type="scientific">Henosepilachna vigintioctopunctata</name>
    <dbReference type="NCBI Taxonomy" id="420089"/>
    <lineage>
        <taxon>Eukaryota</taxon>
        <taxon>Metazoa</taxon>
        <taxon>Ecdysozoa</taxon>
        <taxon>Arthropoda</taxon>
        <taxon>Hexapoda</taxon>
        <taxon>Insecta</taxon>
        <taxon>Pterygota</taxon>
        <taxon>Neoptera</taxon>
        <taxon>Endopterygota</taxon>
        <taxon>Coleoptera</taxon>
        <taxon>Polyphaga</taxon>
        <taxon>Cucujiformia</taxon>
        <taxon>Coccinelloidea</taxon>
        <taxon>Coccinellidae</taxon>
        <taxon>Epilachninae</taxon>
        <taxon>Epilachnini</taxon>
        <taxon>Henosepilachna</taxon>
    </lineage>
</organism>
<feature type="domain" description="GAT" evidence="13">
    <location>
        <begin position="170"/>
        <end position="297"/>
    </location>
</feature>
<dbReference type="GO" id="GO:0005802">
    <property type="term" value="C:trans-Golgi network"/>
    <property type="evidence" value="ECO:0007669"/>
    <property type="project" value="InterPro"/>
</dbReference>
<dbReference type="InterPro" id="IPR041198">
    <property type="entry name" value="GGA_N-GAT"/>
</dbReference>
<dbReference type="PROSITE" id="PS50909">
    <property type="entry name" value="GAT"/>
    <property type="match status" value="1"/>
</dbReference>
<dbReference type="EMBL" id="JARQZJ010000140">
    <property type="protein sequence ID" value="KAK9892889.1"/>
    <property type="molecule type" value="Genomic_DNA"/>
</dbReference>
<evidence type="ECO:0000256" key="8">
    <source>
        <dbReference type="ARBA" id="ARBA00023034"/>
    </source>
</evidence>
<feature type="domain" description="GAE" evidence="12">
    <location>
        <begin position="529"/>
        <end position="647"/>
    </location>
</feature>
<dbReference type="SUPFAM" id="SSF89009">
    <property type="entry name" value="GAT-like domain"/>
    <property type="match status" value="1"/>
</dbReference>
<dbReference type="InterPro" id="IPR008152">
    <property type="entry name" value="Clathrin_a/b/g-adaptin_app_Ig"/>
</dbReference>
<keyword evidence="9" id="KW-0472">Membrane</keyword>
<dbReference type="Gene3D" id="1.20.58.160">
    <property type="match status" value="1"/>
</dbReference>
<evidence type="ECO:0000313" key="14">
    <source>
        <dbReference type="EMBL" id="KAK9892889.1"/>
    </source>
</evidence>
<evidence type="ECO:0000259" key="12">
    <source>
        <dbReference type="PROSITE" id="PS50180"/>
    </source>
</evidence>
<evidence type="ECO:0008006" key="16">
    <source>
        <dbReference type="Google" id="ProtNLM"/>
    </source>
</evidence>
<dbReference type="GO" id="GO:0031267">
    <property type="term" value="F:small GTPase binding"/>
    <property type="evidence" value="ECO:0007669"/>
    <property type="project" value="InterPro"/>
</dbReference>
<dbReference type="Gene3D" id="2.60.40.1230">
    <property type="match status" value="1"/>
</dbReference>
<reference evidence="14 15" key="1">
    <citation type="submission" date="2023-03" db="EMBL/GenBank/DDBJ databases">
        <title>Genome insight into feeding habits of ladybird beetles.</title>
        <authorList>
            <person name="Li H.-S."/>
            <person name="Huang Y.-H."/>
            <person name="Pang H."/>
        </authorList>
    </citation>
    <scope>NUCLEOTIDE SEQUENCE [LARGE SCALE GENOMIC DNA]</scope>
    <source>
        <strain evidence="14">SYSU_2023b</strain>
        <tissue evidence="14">Whole body</tissue>
    </source>
</reference>
<comment type="similarity">
    <text evidence="3">Belongs to the GGA protein family.</text>
</comment>
<dbReference type="InterPro" id="IPR013041">
    <property type="entry name" value="Clathrin_app_Ig-like_sf"/>
</dbReference>
<evidence type="ECO:0000259" key="11">
    <source>
        <dbReference type="PROSITE" id="PS50179"/>
    </source>
</evidence>
<dbReference type="CDD" id="cd03567">
    <property type="entry name" value="VHS_GGA_metazoan"/>
    <property type="match status" value="1"/>
</dbReference>
<evidence type="ECO:0000256" key="4">
    <source>
        <dbReference type="ARBA" id="ARBA00022448"/>
    </source>
</evidence>
<dbReference type="SMART" id="SM00809">
    <property type="entry name" value="Alpha_adaptinC2"/>
    <property type="match status" value="1"/>
</dbReference>
<dbReference type="Proteomes" id="UP001431783">
    <property type="component" value="Unassembled WGS sequence"/>
</dbReference>
<dbReference type="PROSITE" id="PS50180">
    <property type="entry name" value="GAE"/>
    <property type="match status" value="1"/>
</dbReference>
<evidence type="ECO:0000256" key="2">
    <source>
        <dbReference type="ARBA" id="ARBA00004220"/>
    </source>
</evidence>
<keyword evidence="8" id="KW-0333">Golgi apparatus</keyword>
<feature type="coiled-coil region" evidence="10">
    <location>
        <begin position="200"/>
        <end position="267"/>
    </location>
</feature>
<gene>
    <name evidence="14" type="ORF">WA026_022570</name>
</gene>
<accession>A0AAW1VJJ4</accession>
<dbReference type="PANTHER" id="PTHR45905">
    <property type="entry name" value="GOLGI-LOCALIZED, GAMMA-ADAPTIN EAR CONTAINING, ARF BINDING PROTEIN"/>
    <property type="match status" value="1"/>
</dbReference>
<dbReference type="PROSITE" id="PS50179">
    <property type="entry name" value="VHS"/>
    <property type="match status" value="1"/>
</dbReference>
<sequence length="647" mass="72828">MDLVTQTSLEALLLKATSSANQNMDTAALEAFCTLVNKEKDGAHIGVKVISNRMHSAVEKEVLQTLNVLDNCMSRCGTHFQAEVGKFRFLNEMIKLVSPKYLGCQTPVVVKQKVLQLLYVWTLDFPKESKIKEAYEMLRKQGVIREIPNPNVAVETNNIPKKKSNSIFQDEEKSKVLQKLLQSKDPEDIQAANWLIKSMVKEDEKRIELKSQRLSELEAAQNNIRLLNEMLDSYIAETTSKDEMDLIKELYQSCERLRTTLAKLASETAQNEDLLGDIIQVNDELSQVFSKYRAIIIGGRTLSDMTPQKSDDADLSLLTFDVMSLGNDSTSTNIGVKDTKTDMTPTIDVLCDLFNASSNTSAEVLKPVQLMTELTEKTENKLKAFDDLDILGQHLMKENLKSDGRRTFSGKYQDKVPMNLLTKKSELRQNSVDSPKDEARTLDFDLNLFIKSPVKQNHNGATDSLRRLSNSESGDDCLVDISDEHIPEGNLKTAIKSKDILKQDEKIPKTKTDLNLKNITVELKDIKPSILPPITILDKNHINVTVHHAKDRPRDEVRVFVVTTVSKNELPLSQFLFQAVVPKSCRLKLQSPSATELPAFNPFLPPSAITQIMIISNPEEVQLTLKYVLSYSLDDETITEMGEIENL</sequence>
<dbReference type="SUPFAM" id="SSF49348">
    <property type="entry name" value="Clathrin adaptor appendage domain"/>
    <property type="match status" value="1"/>
</dbReference>
<evidence type="ECO:0000256" key="7">
    <source>
        <dbReference type="ARBA" id="ARBA00022927"/>
    </source>
</evidence>
<comment type="caution">
    <text evidence="14">The sequence shown here is derived from an EMBL/GenBank/DDBJ whole genome shotgun (WGS) entry which is preliminary data.</text>
</comment>
<evidence type="ECO:0000256" key="5">
    <source>
        <dbReference type="ARBA" id="ARBA00022753"/>
    </source>
</evidence>
<dbReference type="GO" id="GO:0006893">
    <property type="term" value="P:Golgi to plasma membrane transport"/>
    <property type="evidence" value="ECO:0007669"/>
    <property type="project" value="TreeGrafter"/>
</dbReference>
<dbReference type="InterPro" id="IPR038425">
    <property type="entry name" value="GAT_sf"/>
</dbReference>
<evidence type="ECO:0000313" key="15">
    <source>
        <dbReference type="Proteomes" id="UP001431783"/>
    </source>
</evidence>
<dbReference type="CDD" id="cd14234">
    <property type="entry name" value="GAT_GGA_meta"/>
    <property type="match status" value="1"/>
</dbReference>
<dbReference type="SMART" id="SM00288">
    <property type="entry name" value="VHS"/>
    <property type="match status" value="1"/>
</dbReference>
<evidence type="ECO:0000256" key="1">
    <source>
        <dbReference type="ARBA" id="ARBA00004150"/>
    </source>
</evidence>
<dbReference type="GO" id="GO:0034394">
    <property type="term" value="P:protein localization to cell surface"/>
    <property type="evidence" value="ECO:0007669"/>
    <property type="project" value="TreeGrafter"/>
</dbReference>
<dbReference type="InterPro" id="IPR008942">
    <property type="entry name" value="ENTH_VHS"/>
</dbReference>
<evidence type="ECO:0000256" key="9">
    <source>
        <dbReference type="ARBA" id="ARBA00023136"/>
    </source>
</evidence>
<dbReference type="InterPro" id="IPR004152">
    <property type="entry name" value="GAT_dom"/>
</dbReference>
<name>A0AAW1VJJ4_9CUCU</name>
<dbReference type="PANTHER" id="PTHR45905:SF1">
    <property type="entry name" value="GOLGI-LOCALIZED, GAMMA-ADAPTIN EAR CONTAINING, ARF BINDING PROTEIN"/>
    <property type="match status" value="1"/>
</dbReference>
<dbReference type="Pfam" id="PF18308">
    <property type="entry name" value="GGA_N-GAT"/>
    <property type="match status" value="1"/>
</dbReference>
<comment type="subcellular location">
    <subcellularLocation>
        <location evidence="2">Early endosome membrane</location>
        <topology evidence="2">Peripheral membrane protein</topology>
    </subcellularLocation>
    <subcellularLocation>
        <location evidence="1">Golgi apparatus</location>
        <location evidence="1">trans-Golgi network membrane</location>
        <topology evidence="1">Peripheral membrane protein</topology>
    </subcellularLocation>
</comment>
<dbReference type="Pfam" id="PF00790">
    <property type="entry name" value="VHS"/>
    <property type="match status" value="1"/>
</dbReference>
<keyword evidence="15" id="KW-1185">Reference proteome</keyword>